<keyword evidence="2" id="KW-0539">Nucleus</keyword>
<dbReference type="InterPro" id="IPR051219">
    <property type="entry name" value="Heterochromatin_chromo-domain"/>
</dbReference>
<dbReference type="SMART" id="SM00298">
    <property type="entry name" value="CHROMO"/>
    <property type="match status" value="1"/>
</dbReference>
<organism evidence="4 5">
    <name type="scientific">Meloidogyne enterolobii</name>
    <name type="common">Root-knot nematode worm</name>
    <name type="synonym">Meloidogyne mayaguensis</name>
    <dbReference type="NCBI Taxonomy" id="390850"/>
    <lineage>
        <taxon>Eukaryota</taxon>
        <taxon>Metazoa</taxon>
        <taxon>Ecdysozoa</taxon>
        <taxon>Nematoda</taxon>
        <taxon>Chromadorea</taxon>
        <taxon>Rhabditida</taxon>
        <taxon>Tylenchina</taxon>
        <taxon>Tylenchomorpha</taxon>
        <taxon>Tylenchoidea</taxon>
        <taxon>Meloidogynidae</taxon>
        <taxon>Meloidogyninae</taxon>
        <taxon>Meloidogyne</taxon>
    </lineage>
</organism>
<dbReference type="EMBL" id="CAJEWN010003886">
    <property type="protein sequence ID" value="CAD2208852.1"/>
    <property type="molecule type" value="Genomic_DNA"/>
</dbReference>
<protein>
    <recommendedName>
        <fullName evidence="3">Chromo domain-containing protein</fullName>
    </recommendedName>
</protein>
<dbReference type="AlphaFoldDB" id="A0A6V7YBC0"/>
<comment type="caution">
    <text evidence="4">The sequence shown here is derived from an EMBL/GenBank/DDBJ whole genome shotgun (WGS) entry which is preliminary data.</text>
</comment>
<dbReference type="PROSITE" id="PS50013">
    <property type="entry name" value="CHROMO_2"/>
    <property type="match status" value="1"/>
</dbReference>
<evidence type="ECO:0000259" key="3">
    <source>
        <dbReference type="PROSITE" id="PS50013"/>
    </source>
</evidence>
<dbReference type="InterPro" id="IPR023780">
    <property type="entry name" value="Chromo_domain"/>
</dbReference>
<gene>
    <name evidence="4" type="ORF">MENT_LOCUS62943</name>
</gene>
<comment type="subcellular location">
    <subcellularLocation>
        <location evidence="1">Nucleus</location>
    </subcellularLocation>
</comment>
<dbReference type="PANTHER" id="PTHR22812">
    <property type="entry name" value="CHROMOBOX PROTEIN"/>
    <property type="match status" value="1"/>
</dbReference>
<dbReference type="CDD" id="cd00034">
    <property type="entry name" value="CSD"/>
    <property type="match status" value="1"/>
</dbReference>
<dbReference type="InterPro" id="IPR016197">
    <property type="entry name" value="Chromo-like_dom_sf"/>
</dbReference>
<name>A0A6V7YBC0_MELEN</name>
<dbReference type="SUPFAM" id="SSF54160">
    <property type="entry name" value="Chromo domain-like"/>
    <property type="match status" value="2"/>
</dbReference>
<evidence type="ECO:0000256" key="1">
    <source>
        <dbReference type="ARBA" id="ARBA00004123"/>
    </source>
</evidence>
<dbReference type="Gene3D" id="2.40.50.40">
    <property type="match status" value="2"/>
</dbReference>
<dbReference type="GO" id="GO:0005634">
    <property type="term" value="C:nucleus"/>
    <property type="evidence" value="ECO:0007669"/>
    <property type="project" value="UniProtKB-SubCell"/>
</dbReference>
<dbReference type="InterPro" id="IPR000953">
    <property type="entry name" value="Chromo/chromo_shadow_dom"/>
</dbReference>
<dbReference type="Proteomes" id="UP000580250">
    <property type="component" value="Unassembled WGS sequence"/>
</dbReference>
<dbReference type="Pfam" id="PF00385">
    <property type="entry name" value="Chromo"/>
    <property type="match status" value="1"/>
</dbReference>
<dbReference type="PRINTS" id="PR00504">
    <property type="entry name" value="CHROMODOMAIN"/>
</dbReference>
<dbReference type="Pfam" id="PF01393">
    <property type="entry name" value="Chromo_shadow"/>
    <property type="match status" value="1"/>
</dbReference>
<evidence type="ECO:0000313" key="5">
    <source>
        <dbReference type="Proteomes" id="UP000580250"/>
    </source>
</evidence>
<reference evidence="4 5" key="1">
    <citation type="submission" date="2020-08" db="EMBL/GenBank/DDBJ databases">
        <authorList>
            <person name="Koutsovoulos G."/>
            <person name="Danchin GJ E."/>
        </authorList>
    </citation>
    <scope>NUCLEOTIDE SEQUENCE [LARGE SCALE GENOMIC DNA]</scope>
</reference>
<feature type="domain" description="Chromo" evidence="3">
    <location>
        <begin position="22"/>
        <end position="81"/>
    </location>
</feature>
<proteinExistence type="predicted"/>
<dbReference type="InterPro" id="IPR008251">
    <property type="entry name" value="Chromo_shadow_dom"/>
</dbReference>
<evidence type="ECO:0000256" key="2">
    <source>
        <dbReference type="ARBA" id="ARBA00023242"/>
    </source>
</evidence>
<accession>A0A6V7YBC0</accession>
<dbReference type="InterPro" id="IPR017984">
    <property type="entry name" value="Chromo_dom_subgr"/>
</dbReference>
<sequence>MAPKRSKKTSNSCSSSKQKNQFAVEAILNKRMTIDGKAEYLLKWQGHTENENSWEPETNLSCSDLIEKFNKFQKRNEKATSSEPVEQIIGAAWMDSEIHYLMKYTGTEKSYFFPSQFVKINYAEMVIRFFETRYTEDR</sequence>
<dbReference type="OrthoDB" id="433924at2759"/>
<evidence type="ECO:0000313" key="4">
    <source>
        <dbReference type="EMBL" id="CAD2208852.1"/>
    </source>
</evidence>